<evidence type="ECO:0000259" key="2">
    <source>
        <dbReference type="Pfam" id="PF26604"/>
    </source>
</evidence>
<dbReference type="EMBL" id="BSNJ01000003">
    <property type="protein sequence ID" value="GLQ20807.1"/>
    <property type="molecule type" value="Genomic_DNA"/>
</dbReference>
<keyword evidence="1" id="KW-0472">Membrane</keyword>
<reference evidence="3" key="2">
    <citation type="submission" date="2023-01" db="EMBL/GenBank/DDBJ databases">
        <title>Draft genome sequence of Algimonas porphyrae strain NBRC 108216.</title>
        <authorList>
            <person name="Sun Q."/>
            <person name="Mori K."/>
        </authorList>
    </citation>
    <scope>NUCLEOTIDE SEQUENCE</scope>
    <source>
        <strain evidence="3">NBRC 108216</strain>
    </source>
</reference>
<dbReference type="Pfam" id="PF26604">
    <property type="entry name" value="CBU_0592"/>
    <property type="match status" value="1"/>
</dbReference>
<feature type="domain" description="CBU-0592-like" evidence="2">
    <location>
        <begin position="5"/>
        <end position="79"/>
    </location>
</feature>
<keyword evidence="1" id="KW-1133">Transmembrane helix</keyword>
<protein>
    <recommendedName>
        <fullName evidence="2">CBU-0592-like domain-containing protein</fullName>
    </recommendedName>
</protein>
<keyword evidence="4" id="KW-1185">Reference proteome</keyword>
<feature type="transmembrane region" description="Helical" evidence="1">
    <location>
        <begin position="34"/>
        <end position="51"/>
    </location>
</feature>
<comment type="caution">
    <text evidence="3">The sequence shown here is derived from an EMBL/GenBank/DDBJ whole genome shotgun (WGS) entry which is preliminary data.</text>
</comment>
<evidence type="ECO:0000256" key="1">
    <source>
        <dbReference type="SAM" id="Phobius"/>
    </source>
</evidence>
<reference evidence="3" key="1">
    <citation type="journal article" date="2014" name="Int. J. Syst. Evol. Microbiol.">
        <title>Complete genome of a new Firmicutes species belonging to the dominant human colonic microbiota ('Ruminococcus bicirculans') reveals two chromosomes and a selective capacity to utilize plant glucans.</title>
        <authorList>
            <consortium name="NISC Comparative Sequencing Program"/>
            <person name="Wegmann U."/>
            <person name="Louis P."/>
            <person name="Goesmann A."/>
            <person name="Henrissat B."/>
            <person name="Duncan S.H."/>
            <person name="Flint H.J."/>
        </authorList>
    </citation>
    <scope>NUCLEOTIDE SEQUENCE</scope>
    <source>
        <strain evidence="3">NBRC 108216</strain>
    </source>
</reference>
<evidence type="ECO:0000313" key="3">
    <source>
        <dbReference type="EMBL" id="GLQ20807.1"/>
    </source>
</evidence>
<keyword evidence="1" id="KW-0812">Transmembrane</keyword>
<dbReference type="Proteomes" id="UP001161390">
    <property type="component" value="Unassembled WGS sequence"/>
</dbReference>
<feature type="transmembrane region" description="Helical" evidence="1">
    <location>
        <begin position="6"/>
        <end position="22"/>
    </location>
</feature>
<evidence type="ECO:0000313" key="4">
    <source>
        <dbReference type="Proteomes" id="UP001161390"/>
    </source>
</evidence>
<accession>A0ABQ5V1H9</accession>
<dbReference type="RefSeq" id="WP_284371699.1">
    <property type="nucleotide sequence ID" value="NZ_BSNJ01000003.1"/>
</dbReference>
<gene>
    <name evidence="3" type="ORF">GCM10007854_17620</name>
</gene>
<dbReference type="NCBIfam" id="NF047864">
    <property type="entry name" value="CBU_0592_membra"/>
    <property type="match status" value="1"/>
</dbReference>
<name>A0ABQ5V1H9_9PROT</name>
<organism evidence="3 4">
    <name type="scientific">Algimonas porphyrae</name>
    <dbReference type="NCBI Taxonomy" id="1128113"/>
    <lineage>
        <taxon>Bacteria</taxon>
        <taxon>Pseudomonadati</taxon>
        <taxon>Pseudomonadota</taxon>
        <taxon>Alphaproteobacteria</taxon>
        <taxon>Maricaulales</taxon>
        <taxon>Robiginitomaculaceae</taxon>
        <taxon>Algimonas</taxon>
    </lineage>
</organism>
<proteinExistence type="predicted"/>
<sequence length="87" mass="9856">MTIPDLIGLSGVALILTAYFALQTERVRSEDWRFSGINGLGALLILVSLYFTFNLASFVIEIFWLLISGYGLWKAWRRRDKTSVEPG</sequence>
<dbReference type="InterPro" id="IPR058058">
    <property type="entry name" value="CBU_0592-like"/>
</dbReference>